<dbReference type="Proteomes" id="UP001054821">
    <property type="component" value="Chromosome 8"/>
</dbReference>
<dbReference type="InterPro" id="IPR052929">
    <property type="entry name" value="RNase_H-like_EbsB-rel"/>
</dbReference>
<reference evidence="2 3" key="1">
    <citation type="journal article" date="2022" name="G3 (Bethesda)">
        <title>Whole-genome sequence and methylome profiling of the almond [Prunus dulcis (Mill.) D.A. Webb] cultivar 'Nonpareil'.</title>
        <authorList>
            <person name="D'Amico-Willman K.M."/>
            <person name="Ouma W.Z."/>
            <person name="Meulia T."/>
            <person name="Sideli G.M."/>
            <person name="Gradziel T.M."/>
            <person name="Fresnedo-Ramirez J."/>
        </authorList>
    </citation>
    <scope>NUCLEOTIDE SEQUENCE [LARGE SCALE GENOMIC DNA]</scope>
    <source>
        <strain evidence="2">Clone GOH B32 T37-40</strain>
    </source>
</reference>
<evidence type="ECO:0000256" key="1">
    <source>
        <dbReference type="SAM" id="MobiDB-lite"/>
    </source>
</evidence>
<dbReference type="EMBL" id="JAJFAZ020000008">
    <property type="protein sequence ID" value="KAI5315558.1"/>
    <property type="molecule type" value="Genomic_DNA"/>
</dbReference>
<dbReference type="PANTHER" id="PTHR47074:SF73">
    <property type="entry name" value="OS04G0448401 PROTEIN"/>
    <property type="match status" value="1"/>
</dbReference>
<feature type="region of interest" description="Disordered" evidence="1">
    <location>
        <begin position="1"/>
        <end position="53"/>
    </location>
</feature>
<evidence type="ECO:0000313" key="2">
    <source>
        <dbReference type="EMBL" id="KAI5315558.1"/>
    </source>
</evidence>
<keyword evidence="3" id="KW-1185">Reference proteome</keyword>
<evidence type="ECO:0000313" key="3">
    <source>
        <dbReference type="Proteomes" id="UP001054821"/>
    </source>
</evidence>
<proteinExistence type="predicted"/>
<dbReference type="PANTHER" id="PTHR47074">
    <property type="entry name" value="BNAC02G40300D PROTEIN"/>
    <property type="match status" value="1"/>
</dbReference>
<dbReference type="AlphaFoldDB" id="A0AAD4UZI6"/>
<protein>
    <recommendedName>
        <fullName evidence="4">RNase H type-1 domain-containing protein</fullName>
    </recommendedName>
</protein>
<accession>A0AAD4UZI6</accession>
<organism evidence="2 3">
    <name type="scientific">Prunus dulcis</name>
    <name type="common">Almond</name>
    <name type="synonym">Amygdalus dulcis</name>
    <dbReference type="NCBI Taxonomy" id="3755"/>
    <lineage>
        <taxon>Eukaryota</taxon>
        <taxon>Viridiplantae</taxon>
        <taxon>Streptophyta</taxon>
        <taxon>Embryophyta</taxon>
        <taxon>Tracheophyta</taxon>
        <taxon>Spermatophyta</taxon>
        <taxon>Magnoliopsida</taxon>
        <taxon>eudicotyledons</taxon>
        <taxon>Gunneridae</taxon>
        <taxon>Pentapetalae</taxon>
        <taxon>rosids</taxon>
        <taxon>fabids</taxon>
        <taxon>Rosales</taxon>
        <taxon>Rosaceae</taxon>
        <taxon>Amygdaloideae</taxon>
        <taxon>Amygdaleae</taxon>
        <taxon>Prunus</taxon>
    </lineage>
</organism>
<comment type="caution">
    <text evidence="2">The sequence shown here is derived from an EMBL/GenBank/DDBJ whole genome shotgun (WGS) entry which is preliminary data.</text>
</comment>
<sequence length="249" mass="27185">MGSARKEKLKHMTPGYGISQERETKKYRIGNSSKPSAPQLGSVSLEENAQGPTRSVKVLTPLPSFDLGNKVRSSLSTKKAWDFSQEPVELEWAARRAFCPGLVQRRTCFYVGRDRWLPPHANAIKVIFDGAWSPSTSHGGIWVIARDDCGTWRGGTASPIFCNSALVAEAAAALYAVSYAITRDFSKSFSTFRLKWVPKSANRAAHKPATIGLRAMELQSWVIRPPLSLVGVLNSDGLPCPPVGSSLLN</sequence>
<gene>
    <name evidence="2" type="ORF">L3X38_044734</name>
</gene>
<feature type="compositionally biased region" description="Polar residues" evidence="1">
    <location>
        <begin position="30"/>
        <end position="53"/>
    </location>
</feature>
<evidence type="ECO:0008006" key="4">
    <source>
        <dbReference type="Google" id="ProtNLM"/>
    </source>
</evidence>
<name>A0AAD4UZI6_PRUDU</name>